<dbReference type="EMBL" id="CALTRL010006083">
    <property type="protein sequence ID" value="CAH7689540.1"/>
    <property type="molecule type" value="Genomic_DNA"/>
</dbReference>
<proteinExistence type="predicted"/>
<gene>
    <name evidence="1" type="ORF">PPACK8108_LOCUS24626</name>
</gene>
<accession>A0AAV0BVB2</accession>
<keyword evidence="2" id="KW-1185">Reference proteome</keyword>
<organism evidence="1 2">
    <name type="scientific">Phakopsora pachyrhizi</name>
    <name type="common">Asian soybean rust disease fungus</name>
    <dbReference type="NCBI Taxonomy" id="170000"/>
    <lineage>
        <taxon>Eukaryota</taxon>
        <taxon>Fungi</taxon>
        <taxon>Dikarya</taxon>
        <taxon>Basidiomycota</taxon>
        <taxon>Pucciniomycotina</taxon>
        <taxon>Pucciniomycetes</taxon>
        <taxon>Pucciniales</taxon>
        <taxon>Phakopsoraceae</taxon>
        <taxon>Phakopsora</taxon>
    </lineage>
</organism>
<dbReference type="AlphaFoldDB" id="A0AAV0BVB2"/>
<protein>
    <submittedName>
        <fullName evidence="1">Expressed protein</fullName>
    </submittedName>
</protein>
<evidence type="ECO:0000313" key="2">
    <source>
        <dbReference type="Proteomes" id="UP001153365"/>
    </source>
</evidence>
<dbReference type="Proteomes" id="UP001153365">
    <property type="component" value="Unassembled WGS sequence"/>
</dbReference>
<reference evidence="1" key="1">
    <citation type="submission" date="2022-06" db="EMBL/GenBank/DDBJ databases">
        <authorList>
            <consortium name="SYNGENTA / RWTH Aachen University"/>
        </authorList>
    </citation>
    <scope>NUCLEOTIDE SEQUENCE</scope>
</reference>
<evidence type="ECO:0000313" key="1">
    <source>
        <dbReference type="EMBL" id="CAH7689540.1"/>
    </source>
</evidence>
<comment type="caution">
    <text evidence="1">The sequence shown here is derived from an EMBL/GenBank/DDBJ whole genome shotgun (WGS) entry which is preliminary data.</text>
</comment>
<name>A0AAV0BVB2_PHAPC</name>
<sequence length="207" mass="24252">MIYDCFNVELEDTQSVNDLQRKFELQFTVGRLVVSLSKSNQYDRKDQRLVDSILEGFYFRFSLRNFDFTADITLSSMYIKDCLSTLDKDLHPAFQKLITSEALEDSVAEKSDLVNFKYSQVQNIHPEFMTVYKGITKSVDANLSTINVSVTRPTNLELFDWIMSTLMNLLQRMEWLKKILPAESNEKLRVKFRLCVISFLLNDDRLR</sequence>